<feature type="domain" description="Survival protein SurE-like phosphatase/nucleotidase" evidence="5">
    <location>
        <begin position="63"/>
        <end position="255"/>
    </location>
</feature>
<keyword evidence="7" id="KW-1185">Reference proteome</keyword>
<name>A0AAV8R211_ENSVE</name>
<dbReference type="HAMAP" id="MF_00060">
    <property type="entry name" value="SurE"/>
    <property type="match status" value="1"/>
</dbReference>
<keyword evidence="3" id="KW-0378">Hydrolase</keyword>
<comment type="similarity">
    <text evidence="1">Belongs to the SurE nucleotidase family.</text>
</comment>
<dbReference type="SUPFAM" id="SSF64167">
    <property type="entry name" value="SurE-like"/>
    <property type="match status" value="1"/>
</dbReference>
<feature type="region of interest" description="Disordered" evidence="4">
    <location>
        <begin position="21"/>
        <end position="60"/>
    </location>
</feature>
<dbReference type="PANTHER" id="PTHR30457">
    <property type="entry name" value="5'-NUCLEOTIDASE SURE"/>
    <property type="match status" value="1"/>
</dbReference>
<evidence type="ECO:0000256" key="1">
    <source>
        <dbReference type="ARBA" id="ARBA00011062"/>
    </source>
</evidence>
<reference evidence="6 7" key="1">
    <citation type="submission" date="2022-12" db="EMBL/GenBank/DDBJ databases">
        <title>Chromosome-scale assembly of the Ensete ventricosum genome.</title>
        <authorList>
            <person name="Dussert Y."/>
            <person name="Stocks J."/>
            <person name="Wendawek A."/>
            <person name="Woldeyes F."/>
            <person name="Nichols R.A."/>
            <person name="Borrell J.S."/>
        </authorList>
    </citation>
    <scope>NUCLEOTIDE SEQUENCE [LARGE SCALE GENOMIC DNA]</scope>
    <source>
        <strain evidence="7">cv. Maze</strain>
        <tissue evidence="6">Seeds</tissue>
    </source>
</reference>
<dbReference type="InterPro" id="IPR002828">
    <property type="entry name" value="SurE-like_Pase/nucleotidase"/>
</dbReference>
<dbReference type="InterPro" id="IPR036523">
    <property type="entry name" value="SurE-like_sf"/>
</dbReference>
<feature type="region of interest" description="Disordered" evidence="4">
    <location>
        <begin position="292"/>
        <end position="315"/>
    </location>
</feature>
<sequence>MTTSPTSTRNRQLPPSLVANLHSVLAGRKPPDGDGVEGDSSAAPVEAAADSEPAVGGPRKPVVLVTNADGISSPGLTHLVEALVRIGQYDVYVCAPESDMSASAHSVTVHRTLAATSAPLEGAKAFELSGYPADCTSLALSGALFSWSNPALVISGINKGPNCGERIFYSGAVAGAREALMIGVPSVAISLNWQEEESRESDFKDAVEVCLPLIKAAMRDIEKGLFPRKCLLNIEIPTAPSKNKGFKLTKHSFWRSTRSCWQAVPRNRHPAGHFMSMNQGLGAQLAQLNRDASAAGAARRSGGQSKMLETESVAAAGKPDQREVVKKVFRLELVEKEQEGPDEDVDFRALKNGYIAVTPLHLDMHVELESEIRACVSDWLSAVLEGCRDAS</sequence>
<dbReference type="EMBL" id="JAQQAF010000005">
    <property type="protein sequence ID" value="KAJ8486727.1"/>
    <property type="molecule type" value="Genomic_DNA"/>
</dbReference>
<feature type="compositionally biased region" description="Low complexity" evidence="4">
    <location>
        <begin position="292"/>
        <end position="303"/>
    </location>
</feature>
<dbReference type="Pfam" id="PF01975">
    <property type="entry name" value="SurE"/>
    <property type="match status" value="1"/>
</dbReference>
<dbReference type="PANTHER" id="PTHR30457:SF5">
    <property type="entry name" value="OS01G0709400 PROTEIN"/>
    <property type="match status" value="1"/>
</dbReference>
<evidence type="ECO:0000256" key="4">
    <source>
        <dbReference type="SAM" id="MobiDB-lite"/>
    </source>
</evidence>
<dbReference type="GO" id="GO:0008252">
    <property type="term" value="F:nucleotidase activity"/>
    <property type="evidence" value="ECO:0007669"/>
    <property type="project" value="InterPro"/>
</dbReference>
<dbReference type="AlphaFoldDB" id="A0AAV8R211"/>
<evidence type="ECO:0000313" key="7">
    <source>
        <dbReference type="Proteomes" id="UP001222027"/>
    </source>
</evidence>
<evidence type="ECO:0000256" key="3">
    <source>
        <dbReference type="ARBA" id="ARBA00022801"/>
    </source>
</evidence>
<accession>A0AAV8R211</accession>
<keyword evidence="2" id="KW-0479">Metal-binding</keyword>
<dbReference type="Proteomes" id="UP001222027">
    <property type="component" value="Unassembled WGS sequence"/>
</dbReference>
<evidence type="ECO:0000259" key="5">
    <source>
        <dbReference type="Pfam" id="PF01975"/>
    </source>
</evidence>
<comment type="caution">
    <text evidence="6">The sequence shown here is derived from an EMBL/GenBank/DDBJ whole genome shotgun (WGS) entry which is preliminary data.</text>
</comment>
<dbReference type="InterPro" id="IPR030048">
    <property type="entry name" value="SurE"/>
</dbReference>
<evidence type="ECO:0000313" key="6">
    <source>
        <dbReference type="EMBL" id="KAJ8486727.1"/>
    </source>
</evidence>
<protein>
    <recommendedName>
        <fullName evidence="5">Survival protein SurE-like phosphatase/nucleotidase domain-containing protein</fullName>
    </recommendedName>
</protein>
<gene>
    <name evidence="6" type="ORF">OPV22_019212</name>
</gene>
<evidence type="ECO:0000256" key="2">
    <source>
        <dbReference type="ARBA" id="ARBA00022723"/>
    </source>
</evidence>
<proteinExistence type="inferred from homology"/>
<dbReference type="Gene3D" id="3.40.1210.10">
    <property type="entry name" value="Survival protein SurE-like phosphatase/nucleotidase"/>
    <property type="match status" value="1"/>
</dbReference>
<organism evidence="6 7">
    <name type="scientific">Ensete ventricosum</name>
    <name type="common">Abyssinian banana</name>
    <name type="synonym">Musa ensete</name>
    <dbReference type="NCBI Taxonomy" id="4639"/>
    <lineage>
        <taxon>Eukaryota</taxon>
        <taxon>Viridiplantae</taxon>
        <taxon>Streptophyta</taxon>
        <taxon>Embryophyta</taxon>
        <taxon>Tracheophyta</taxon>
        <taxon>Spermatophyta</taxon>
        <taxon>Magnoliopsida</taxon>
        <taxon>Liliopsida</taxon>
        <taxon>Zingiberales</taxon>
        <taxon>Musaceae</taxon>
        <taxon>Ensete</taxon>
    </lineage>
</organism>
<dbReference type="GO" id="GO:0046872">
    <property type="term" value="F:metal ion binding"/>
    <property type="evidence" value="ECO:0007669"/>
    <property type="project" value="UniProtKB-KW"/>
</dbReference>